<evidence type="ECO:0000313" key="3">
    <source>
        <dbReference type="Proteomes" id="UP000077115"/>
    </source>
</evidence>
<keyword evidence="1" id="KW-0812">Transmembrane</keyword>
<dbReference type="AlphaFoldDB" id="A0A177X0T9"/>
<keyword evidence="1" id="KW-0472">Membrane</keyword>
<evidence type="ECO:0000256" key="1">
    <source>
        <dbReference type="SAM" id="Phobius"/>
    </source>
</evidence>
<organism evidence="2 3">
    <name type="scientific">Batrachochytrium dendrobatidis (strain JEL423)</name>
    <dbReference type="NCBI Taxonomy" id="403673"/>
    <lineage>
        <taxon>Eukaryota</taxon>
        <taxon>Fungi</taxon>
        <taxon>Fungi incertae sedis</taxon>
        <taxon>Chytridiomycota</taxon>
        <taxon>Chytridiomycota incertae sedis</taxon>
        <taxon>Chytridiomycetes</taxon>
        <taxon>Rhizophydiales</taxon>
        <taxon>Rhizophydiales incertae sedis</taxon>
        <taxon>Batrachochytrium</taxon>
    </lineage>
</organism>
<feature type="transmembrane region" description="Helical" evidence="1">
    <location>
        <begin position="23"/>
        <end position="46"/>
    </location>
</feature>
<proteinExistence type="predicted"/>
<protein>
    <recommendedName>
        <fullName evidence="4">DUF1746 domain-containing protein</fullName>
    </recommendedName>
</protein>
<keyword evidence="1" id="KW-1133">Transmembrane helix</keyword>
<reference evidence="2 3" key="1">
    <citation type="submission" date="2006-10" db="EMBL/GenBank/DDBJ databases">
        <title>The Genome Sequence of Batrachochytrium dendrobatidis JEL423.</title>
        <authorList>
            <consortium name="The Broad Institute Genome Sequencing Platform"/>
            <person name="Birren B."/>
            <person name="Lander E."/>
            <person name="Galagan J."/>
            <person name="Cuomo C."/>
            <person name="Devon K."/>
            <person name="Jaffe D."/>
            <person name="Butler J."/>
            <person name="Alvarez P."/>
            <person name="Gnerre S."/>
            <person name="Grabherr M."/>
            <person name="Kleber M."/>
            <person name="Mauceli E."/>
            <person name="Brockman W."/>
            <person name="Young S."/>
            <person name="LaButti K."/>
            <person name="Sykes S."/>
            <person name="DeCaprio D."/>
            <person name="Crawford M."/>
            <person name="Koehrsen M."/>
            <person name="Engels R."/>
            <person name="Montgomery P."/>
            <person name="Pearson M."/>
            <person name="Howarth C."/>
            <person name="Larson L."/>
            <person name="White J."/>
            <person name="O'Leary S."/>
            <person name="Kodira C."/>
            <person name="Zeng Q."/>
            <person name="Yandava C."/>
            <person name="Alvarado L."/>
            <person name="Longcore J."/>
            <person name="James T."/>
        </authorList>
    </citation>
    <scope>NUCLEOTIDE SEQUENCE [LARGE SCALE GENOMIC DNA]</scope>
    <source>
        <strain evidence="2 3">JEL423</strain>
    </source>
</reference>
<evidence type="ECO:0000313" key="2">
    <source>
        <dbReference type="EMBL" id="OAJ45280.1"/>
    </source>
</evidence>
<dbReference type="Proteomes" id="UP000077115">
    <property type="component" value="Unassembled WGS sequence"/>
</dbReference>
<name>A0A177X0T9_BATDL</name>
<gene>
    <name evidence="2" type="ORF">BDEG_28431</name>
</gene>
<accession>A0A177X0T9</accession>
<evidence type="ECO:0008006" key="4">
    <source>
        <dbReference type="Google" id="ProtNLM"/>
    </source>
</evidence>
<sequence length="161" mass="17554">MVADYPSFISPFPPLYYSLLRKILITLQCLFLVLEAAFIHHVLLIFPESFAESKNPLVPLKGGINVGIAMDCSQVLTHLIFTSIVIEIVWYGSRLTSSDSILPFPNLNTYSGPTLSYVEHGEILGGKYDGISSWNGYGFSDTPSISSISNTGIAASNTPSF</sequence>
<reference evidence="2 3" key="2">
    <citation type="submission" date="2016-05" db="EMBL/GenBank/DDBJ databases">
        <title>Lineage-specific infection strategies underlie the spectrum of fungal disease in amphibians.</title>
        <authorList>
            <person name="Cuomo C.A."/>
            <person name="Farrer R.A."/>
            <person name="James T."/>
            <person name="Longcore J."/>
            <person name="Birren B."/>
        </authorList>
    </citation>
    <scope>NUCLEOTIDE SEQUENCE [LARGE SCALE GENOMIC DNA]</scope>
    <source>
        <strain evidence="2 3">JEL423</strain>
    </source>
</reference>
<dbReference type="EMBL" id="DS022315">
    <property type="protein sequence ID" value="OAJ45280.1"/>
    <property type="molecule type" value="Genomic_DNA"/>
</dbReference>
<dbReference type="VEuPathDB" id="FungiDB:BDEG_28431"/>